<feature type="region of interest" description="Disordered" evidence="10">
    <location>
        <begin position="23"/>
        <end position="52"/>
    </location>
</feature>
<dbReference type="SUPFAM" id="SSF57184">
    <property type="entry name" value="Growth factor receptor domain"/>
    <property type="match status" value="1"/>
</dbReference>
<keyword evidence="6 11" id="KW-0472">Membrane</keyword>
<evidence type="ECO:0000256" key="5">
    <source>
        <dbReference type="ARBA" id="ARBA00022737"/>
    </source>
</evidence>
<evidence type="ECO:0000313" key="14">
    <source>
        <dbReference type="EMBL" id="CAD7638969.1"/>
    </source>
</evidence>
<gene>
    <name evidence="14" type="ORF">ONB1V03_LOCUS1699</name>
</gene>
<evidence type="ECO:0000313" key="15">
    <source>
        <dbReference type="Proteomes" id="UP000728032"/>
    </source>
</evidence>
<dbReference type="InterPro" id="IPR000082">
    <property type="entry name" value="SEA_dom"/>
</dbReference>
<evidence type="ECO:0000256" key="1">
    <source>
        <dbReference type="ARBA" id="ARBA00004236"/>
    </source>
</evidence>
<feature type="disulfide bond" evidence="9">
    <location>
        <begin position="684"/>
        <end position="693"/>
    </location>
</feature>
<evidence type="ECO:0000259" key="12">
    <source>
        <dbReference type="PROSITE" id="PS50024"/>
    </source>
</evidence>
<keyword evidence="11" id="KW-0812">Transmembrane</keyword>
<evidence type="ECO:0000256" key="10">
    <source>
        <dbReference type="SAM" id="MobiDB-lite"/>
    </source>
</evidence>
<dbReference type="SMART" id="SM00179">
    <property type="entry name" value="EGF_CA"/>
    <property type="match status" value="1"/>
</dbReference>
<organism evidence="14">
    <name type="scientific">Oppiella nova</name>
    <dbReference type="NCBI Taxonomy" id="334625"/>
    <lineage>
        <taxon>Eukaryota</taxon>
        <taxon>Metazoa</taxon>
        <taxon>Ecdysozoa</taxon>
        <taxon>Arthropoda</taxon>
        <taxon>Chelicerata</taxon>
        <taxon>Arachnida</taxon>
        <taxon>Acari</taxon>
        <taxon>Acariformes</taxon>
        <taxon>Sarcoptiformes</taxon>
        <taxon>Oribatida</taxon>
        <taxon>Brachypylina</taxon>
        <taxon>Oppioidea</taxon>
        <taxon>Oppiidae</taxon>
        <taxon>Oppiella</taxon>
    </lineage>
</organism>
<keyword evidence="7 9" id="KW-1015">Disulfide bond</keyword>
<dbReference type="PROSITE" id="PS50026">
    <property type="entry name" value="EGF_3"/>
    <property type="match status" value="2"/>
</dbReference>
<keyword evidence="15" id="KW-1185">Reference proteome</keyword>
<dbReference type="Proteomes" id="UP000728032">
    <property type="component" value="Unassembled WGS sequence"/>
</dbReference>
<dbReference type="InterPro" id="IPR000742">
    <property type="entry name" value="EGF"/>
</dbReference>
<dbReference type="Pfam" id="PF01390">
    <property type="entry name" value="SEA"/>
    <property type="match status" value="1"/>
</dbReference>
<dbReference type="InterPro" id="IPR002049">
    <property type="entry name" value="LE_dom"/>
</dbReference>
<sequence>MDDIISGILQLIGGNVKLSRPPNKLQPLGPYRPDLSLSATRINNRGPPKGPGPYMNPLNHPIPNAVPPSVLIGPGRPAGIALPFPPSHLARLPIPLNIMPTKPPFAIPESDVSFLLGLIKPHIKDEKEMIALKNLPKLQTSQMSDKIKDKTLINSVINSRPIFTDKYLTNPSKIQDQPHTPPPSGPVTDWVPVLVPSSATSHDVTSDEPIIITMPEEPSVFEVIVKQQIGPKTSTSSVPTIDPTPVLQIPNIATVITTQSINSTTVSTNAQITKTAVNSLINLSTNLAQNVSGDDADVVYGRPPPHNVHKPIAPSFTSSSEEIITLLGSAEMSSTSTRNSMTAIGKPIVVPVEMDEVKPHAGPIRPNPNHHNRHSPGSPINAKAPTLQVGSGVIVSGDDNSNDKKGILQPNGQTSQTKPLIVRRPPFRPRPNVPIVRIDTCIVGDDSTCETALNEKCLTELGLSSCQCRPGFSRGQARSPCIPVVSLALSLKVDKIGDKKLLFSRNLLNSDSEDYQYLEYESLQAINSIFSTSKLNKVYLGSKVNKFYSVAGKTIVNASINLELNNATSNPSIKRYVQQDLTRVIAVRNNNIGESQLWVEGSLNAIPRVEDLNECSNTDLNDCSKHAKCVNEFGTFRCECESGYEDKFANDKQKSGRFCANCSPQYCSNRGECLIVNGHRECKCKANFIGSKCDIDAEVLGVALGGSVAALIIIIITFLCLYMWKWKREQQKMEAMSAASGHTFSYVNKQAATAYRLTIDDRMRWAQIAEAMASNPTYSTNYYVNPEQMSSSHSQHHMNHVYATPNRVSSSGTLLNDDLCAYESRQYNRSLRPKSRATSTTHGYSARTGLVFNVIAIVIEVTQLSKQSQSTSQTYHKQTLFPTI</sequence>
<keyword evidence="3 9" id="KW-0245">EGF-like domain</keyword>
<protein>
    <recommendedName>
        <fullName evidence="16">63 kDa sperm flagellar membrane protein</fullName>
    </recommendedName>
</protein>
<dbReference type="AlphaFoldDB" id="A0A7R9LCD3"/>
<dbReference type="CDD" id="cd00054">
    <property type="entry name" value="EGF_CA"/>
    <property type="match status" value="1"/>
</dbReference>
<dbReference type="PANTHER" id="PTHR24037:SF11">
    <property type="entry name" value="MUCIN-2-LIKE"/>
    <property type="match status" value="1"/>
</dbReference>
<comment type="subcellular location">
    <subcellularLocation>
        <location evidence="1">Cell membrane</location>
    </subcellularLocation>
</comment>
<feature type="transmembrane region" description="Helical" evidence="11">
    <location>
        <begin position="699"/>
        <end position="724"/>
    </location>
</feature>
<feature type="domain" description="EGF-like" evidence="13">
    <location>
        <begin position="660"/>
        <end position="694"/>
    </location>
</feature>
<dbReference type="InterPro" id="IPR001881">
    <property type="entry name" value="EGF-like_Ca-bd_dom"/>
</dbReference>
<dbReference type="PANTHER" id="PTHR24037">
    <property type="entry name" value="HEART DEVELOPMENT PROTEIN WITH EGF-LIKE DOMAINS 1"/>
    <property type="match status" value="1"/>
</dbReference>
<dbReference type="Gene3D" id="2.10.25.10">
    <property type="entry name" value="Laminin"/>
    <property type="match status" value="2"/>
</dbReference>
<keyword evidence="5" id="KW-0677">Repeat</keyword>
<dbReference type="GO" id="GO:0005509">
    <property type="term" value="F:calcium ion binding"/>
    <property type="evidence" value="ECO:0007669"/>
    <property type="project" value="InterPro"/>
</dbReference>
<reference evidence="14" key="1">
    <citation type="submission" date="2020-11" db="EMBL/GenBank/DDBJ databases">
        <authorList>
            <person name="Tran Van P."/>
        </authorList>
    </citation>
    <scope>NUCLEOTIDE SEQUENCE</scope>
</reference>
<keyword evidence="8" id="KW-0325">Glycoprotein</keyword>
<accession>A0A7R9LCD3</accession>
<comment type="caution">
    <text evidence="9">Lacks conserved residue(s) required for the propagation of feature annotation.</text>
</comment>
<dbReference type="FunFam" id="2.10.25.10:FF:000038">
    <property type="entry name" value="Fibrillin 2"/>
    <property type="match status" value="1"/>
</dbReference>
<dbReference type="OrthoDB" id="2015116at2759"/>
<dbReference type="Gene3D" id="3.30.70.960">
    <property type="entry name" value="SEA domain"/>
    <property type="match status" value="1"/>
</dbReference>
<dbReference type="InterPro" id="IPR018097">
    <property type="entry name" value="EGF_Ca-bd_CS"/>
</dbReference>
<evidence type="ECO:0000256" key="2">
    <source>
        <dbReference type="ARBA" id="ARBA00022475"/>
    </source>
</evidence>
<dbReference type="EMBL" id="CAJPVJ010000333">
    <property type="protein sequence ID" value="CAG2162099.1"/>
    <property type="molecule type" value="Genomic_DNA"/>
</dbReference>
<evidence type="ECO:0000256" key="7">
    <source>
        <dbReference type="ARBA" id="ARBA00023157"/>
    </source>
</evidence>
<keyword evidence="2" id="KW-1003">Cell membrane</keyword>
<evidence type="ECO:0000259" key="13">
    <source>
        <dbReference type="PROSITE" id="PS50026"/>
    </source>
</evidence>
<dbReference type="PROSITE" id="PS00010">
    <property type="entry name" value="ASX_HYDROXYL"/>
    <property type="match status" value="1"/>
</dbReference>
<name>A0A7R9LCD3_9ACAR</name>
<dbReference type="InterPro" id="IPR049883">
    <property type="entry name" value="NOTCH1_EGF-like"/>
</dbReference>
<evidence type="ECO:0000256" key="8">
    <source>
        <dbReference type="ARBA" id="ARBA00023180"/>
    </source>
</evidence>
<feature type="domain" description="SEA" evidence="12">
    <location>
        <begin position="483"/>
        <end position="604"/>
    </location>
</feature>
<dbReference type="EMBL" id="OC915158">
    <property type="protein sequence ID" value="CAD7638969.1"/>
    <property type="molecule type" value="Genomic_DNA"/>
</dbReference>
<feature type="domain" description="EGF-like" evidence="13">
    <location>
        <begin position="611"/>
        <end position="650"/>
    </location>
</feature>
<dbReference type="InterPro" id="IPR000152">
    <property type="entry name" value="EGF-type_Asp/Asn_hydroxyl_site"/>
</dbReference>
<dbReference type="CDD" id="cd00055">
    <property type="entry name" value="EGF_Lam"/>
    <property type="match status" value="1"/>
</dbReference>
<dbReference type="Pfam" id="PF07645">
    <property type="entry name" value="EGF_CA"/>
    <property type="match status" value="1"/>
</dbReference>
<keyword evidence="11" id="KW-1133">Transmembrane helix</keyword>
<dbReference type="PROSITE" id="PS00022">
    <property type="entry name" value="EGF_1"/>
    <property type="match status" value="1"/>
</dbReference>
<dbReference type="SMART" id="SM00181">
    <property type="entry name" value="EGF"/>
    <property type="match status" value="2"/>
</dbReference>
<dbReference type="InterPro" id="IPR036364">
    <property type="entry name" value="SEA_dom_sf"/>
</dbReference>
<evidence type="ECO:0000256" key="11">
    <source>
        <dbReference type="SAM" id="Phobius"/>
    </source>
</evidence>
<evidence type="ECO:0000256" key="4">
    <source>
        <dbReference type="ARBA" id="ARBA00022729"/>
    </source>
</evidence>
<evidence type="ECO:0008006" key="16">
    <source>
        <dbReference type="Google" id="ProtNLM"/>
    </source>
</evidence>
<dbReference type="PROSITE" id="PS50024">
    <property type="entry name" value="SEA"/>
    <property type="match status" value="1"/>
</dbReference>
<proteinExistence type="predicted"/>
<dbReference type="SUPFAM" id="SSF82671">
    <property type="entry name" value="SEA domain"/>
    <property type="match status" value="1"/>
</dbReference>
<dbReference type="PROSITE" id="PS01187">
    <property type="entry name" value="EGF_CA"/>
    <property type="match status" value="1"/>
</dbReference>
<dbReference type="InterPro" id="IPR009030">
    <property type="entry name" value="Growth_fac_rcpt_cys_sf"/>
</dbReference>
<evidence type="ECO:0000256" key="9">
    <source>
        <dbReference type="PROSITE-ProRule" id="PRU00076"/>
    </source>
</evidence>
<evidence type="ECO:0000256" key="6">
    <source>
        <dbReference type="ARBA" id="ARBA00023136"/>
    </source>
</evidence>
<feature type="region of interest" description="Disordered" evidence="10">
    <location>
        <begin position="363"/>
        <end position="384"/>
    </location>
</feature>
<evidence type="ECO:0000256" key="3">
    <source>
        <dbReference type="ARBA" id="ARBA00022536"/>
    </source>
</evidence>
<dbReference type="GO" id="GO:0005886">
    <property type="term" value="C:plasma membrane"/>
    <property type="evidence" value="ECO:0007669"/>
    <property type="project" value="UniProtKB-SubCell"/>
</dbReference>
<keyword evidence="4" id="KW-0732">Signal</keyword>